<organism evidence="1 2">
    <name type="scientific">Symbiodinium necroappetens</name>
    <dbReference type="NCBI Taxonomy" id="1628268"/>
    <lineage>
        <taxon>Eukaryota</taxon>
        <taxon>Sar</taxon>
        <taxon>Alveolata</taxon>
        <taxon>Dinophyceae</taxon>
        <taxon>Suessiales</taxon>
        <taxon>Symbiodiniaceae</taxon>
        <taxon>Symbiodinium</taxon>
    </lineage>
</organism>
<dbReference type="AlphaFoldDB" id="A0A812LJC8"/>
<evidence type="ECO:0000313" key="2">
    <source>
        <dbReference type="Proteomes" id="UP000601435"/>
    </source>
</evidence>
<accession>A0A812LJC8</accession>
<sequence length="58" mass="6357">MNSWAAEGVFDCNFLCICVLGDRSAYGLCKVNGFVESARDMPTYGQLGCQGFIILDKE</sequence>
<protein>
    <submittedName>
        <fullName evidence="1">Uncharacterized protein</fullName>
    </submittedName>
</protein>
<evidence type="ECO:0000313" key="1">
    <source>
        <dbReference type="EMBL" id="CAE7242489.1"/>
    </source>
</evidence>
<reference evidence="1" key="1">
    <citation type="submission" date="2021-02" db="EMBL/GenBank/DDBJ databases">
        <authorList>
            <person name="Dougan E. K."/>
            <person name="Rhodes N."/>
            <person name="Thang M."/>
            <person name="Chan C."/>
        </authorList>
    </citation>
    <scope>NUCLEOTIDE SEQUENCE</scope>
</reference>
<gene>
    <name evidence="1" type="ORF">SNEC2469_LOCUS4505</name>
</gene>
<name>A0A812LJC8_9DINO</name>
<keyword evidence="2" id="KW-1185">Reference proteome</keyword>
<dbReference type="EMBL" id="CAJNJA010009031">
    <property type="protein sequence ID" value="CAE7242489.1"/>
    <property type="molecule type" value="Genomic_DNA"/>
</dbReference>
<comment type="caution">
    <text evidence="1">The sequence shown here is derived from an EMBL/GenBank/DDBJ whole genome shotgun (WGS) entry which is preliminary data.</text>
</comment>
<dbReference type="OrthoDB" id="568338at2759"/>
<proteinExistence type="predicted"/>
<dbReference type="Proteomes" id="UP000601435">
    <property type="component" value="Unassembled WGS sequence"/>
</dbReference>